<evidence type="ECO:0000313" key="1">
    <source>
        <dbReference type="EMBL" id="KAJ9066012.1"/>
    </source>
</evidence>
<gene>
    <name evidence="1" type="ORF">DSO57_1013888</name>
</gene>
<proteinExistence type="predicted"/>
<accession>A0ACC2SUR5</accession>
<sequence length="255" mass="28115">MTSQTDRASQLLSECLLKGMVMTAQSCPSCEAPLMRNRASKEVVCVICENEQKTVDPVISEPLGNKTLELEQESFEPPAVDISGLLGKKMLQGWAMLDTLCPSCPSVPLVRNKEKYSYCVSCNNTFVLESDFDPKLHNLSIDQKPNISTTEPNKIDLKIRDVPVKTKAVLEPTSDSGTAPPRHKHMRKDSSFESSSLLKTLDESSHVLHLKLSHLNERLAQASDPQQITLLSESIKACIDALTSSLSLKNTFTSL</sequence>
<comment type="caution">
    <text evidence="1">The sequence shown here is derived from an EMBL/GenBank/DDBJ whole genome shotgun (WGS) entry which is preliminary data.</text>
</comment>
<keyword evidence="2" id="KW-1185">Reference proteome</keyword>
<evidence type="ECO:0000313" key="2">
    <source>
        <dbReference type="Proteomes" id="UP001165960"/>
    </source>
</evidence>
<protein>
    <submittedName>
        <fullName evidence="1">Uncharacterized protein</fullName>
    </submittedName>
</protein>
<dbReference type="EMBL" id="QTSX02004312">
    <property type="protein sequence ID" value="KAJ9066012.1"/>
    <property type="molecule type" value="Genomic_DNA"/>
</dbReference>
<dbReference type="Proteomes" id="UP001165960">
    <property type="component" value="Unassembled WGS sequence"/>
</dbReference>
<organism evidence="1 2">
    <name type="scientific">Entomophthora muscae</name>
    <dbReference type="NCBI Taxonomy" id="34485"/>
    <lineage>
        <taxon>Eukaryota</taxon>
        <taxon>Fungi</taxon>
        <taxon>Fungi incertae sedis</taxon>
        <taxon>Zoopagomycota</taxon>
        <taxon>Entomophthoromycotina</taxon>
        <taxon>Entomophthoromycetes</taxon>
        <taxon>Entomophthorales</taxon>
        <taxon>Entomophthoraceae</taxon>
        <taxon>Entomophthora</taxon>
    </lineage>
</organism>
<reference evidence="1" key="1">
    <citation type="submission" date="2022-04" db="EMBL/GenBank/DDBJ databases">
        <title>Genome of the entomopathogenic fungus Entomophthora muscae.</title>
        <authorList>
            <person name="Elya C."/>
            <person name="Lovett B.R."/>
            <person name="Lee E."/>
            <person name="Macias A.M."/>
            <person name="Hajek A.E."/>
            <person name="De Bivort B.L."/>
            <person name="Kasson M.T."/>
            <person name="De Fine Licht H.H."/>
            <person name="Stajich J.E."/>
        </authorList>
    </citation>
    <scope>NUCLEOTIDE SEQUENCE</scope>
    <source>
        <strain evidence="1">Berkeley</strain>
    </source>
</reference>
<name>A0ACC2SUR5_9FUNG</name>